<evidence type="ECO:0000313" key="2">
    <source>
        <dbReference type="EMBL" id="KZM71899.1"/>
    </source>
</evidence>
<comment type="caution">
    <text evidence="2">The sequence shown here is derived from an EMBL/GenBank/DDBJ whole genome shotgun (WGS) entry which is preliminary data.</text>
</comment>
<sequence>MYNAVATGCVVKGEAPRKGATKKGQNLAIRSDDVESPAEGSDKAFTGRYLVACLKMDAGDGTGTVTGTHCHVVHPSGGEPLV</sequence>
<keyword evidence="3" id="KW-1185">Reference proteome</keyword>
<proteinExistence type="predicted"/>
<evidence type="ECO:0000313" key="3">
    <source>
        <dbReference type="Proteomes" id="UP000076512"/>
    </source>
</evidence>
<reference evidence="2 3" key="1">
    <citation type="submission" date="2016-04" db="EMBL/GenBank/DDBJ databases">
        <authorList>
            <person name="Evans L.H."/>
            <person name="Alamgir A."/>
            <person name="Owens N."/>
            <person name="Weber N.D."/>
            <person name="Virtaneva K."/>
            <person name="Barbian K."/>
            <person name="Babar A."/>
            <person name="Rosenke K."/>
        </authorList>
    </citation>
    <scope>NUCLEOTIDE SEQUENCE [LARGE SCALE GENOMIC DNA]</scope>
    <source>
        <strain evidence="2 3">IFM 0406</strain>
    </source>
</reference>
<organism evidence="2 3">
    <name type="scientific">Nocardia terpenica</name>
    <dbReference type="NCBI Taxonomy" id="455432"/>
    <lineage>
        <taxon>Bacteria</taxon>
        <taxon>Bacillati</taxon>
        <taxon>Actinomycetota</taxon>
        <taxon>Actinomycetes</taxon>
        <taxon>Mycobacteriales</taxon>
        <taxon>Nocardiaceae</taxon>
        <taxon>Nocardia</taxon>
    </lineage>
</organism>
<dbReference type="Proteomes" id="UP000076512">
    <property type="component" value="Unassembled WGS sequence"/>
</dbReference>
<dbReference type="EMBL" id="LWGR01000010">
    <property type="protein sequence ID" value="KZM71899.1"/>
    <property type="molecule type" value="Genomic_DNA"/>
</dbReference>
<gene>
    <name evidence="2" type="ORF">AWN90_37205</name>
</gene>
<evidence type="ECO:0000256" key="1">
    <source>
        <dbReference type="SAM" id="MobiDB-lite"/>
    </source>
</evidence>
<feature type="region of interest" description="Disordered" evidence="1">
    <location>
        <begin position="15"/>
        <end position="42"/>
    </location>
</feature>
<accession>A0A164L088</accession>
<protein>
    <submittedName>
        <fullName evidence="2">Uncharacterized protein</fullName>
    </submittedName>
</protein>
<name>A0A164L088_9NOCA</name>
<dbReference type="AlphaFoldDB" id="A0A164L088"/>